<feature type="transmembrane region" description="Helical" evidence="1">
    <location>
        <begin position="91"/>
        <end position="113"/>
    </location>
</feature>
<dbReference type="AlphaFoldDB" id="A0A1M6T861"/>
<gene>
    <name evidence="3" type="ORF">SAMN02745138_01894</name>
</gene>
<dbReference type="InterPro" id="IPR024330">
    <property type="entry name" value="DUF3852"/>
</dbReference>
<feature type="transmembrane region" description="Helical" evidence="1">
    <location>
        <begin position="57"/>
        <end position="79"/>
    </location>
</feature>
<reference evidence="3 4" key="1">
    <citation type="submission" date="2016-11" db="EMBL/GenBank/DDBJ databases">
        <authorList>
            <person name="Jaros S."/>
            <person name="Januszkiewicz K."/>
            <person name="Wedrychowicz H."/>
        </authorList>
    </citation>
    <scope>NUCLEOTIDE SEQUENCE [LARGE SCALE GENOMIC DNA]</scope>
    <source>
        <strain evidence="3 4">DSM 14214</strain>
    </source>
</reference>
<evidence type="ECO:0000313" key="4">
    <source>
        <dbReference type="Proteomes" id="UP000183975"/>
    </source>
</evidence>
<protein>
    <recommendedName>
        <fullName evidence="5">DUF3852 domain-containing protein</fullName>
    </recommendedName>
</protein>
<keyword evidence="1" id="KW-1133">Transmembrane helix</keyword>
<keyword evidence="4" id="KW-1185">Reference proteome</keyword>
<proteinExistence type="predicted"/>
<feature type="signal peptide" evidence="2">
    <location>
        <begin position="1"/>
        <end position="28"/>
    </location>
</feature>
<feature type="chain" id="PRO_5009921043" description="DUF3852 domain-containing protein" evidence="2">
    <location>
        <begin position="29"/>
        <end position="115"/>
    </location>
</feature>
<name>A0A1M6T861_9FIRM</name>
<evidence type="ECO:0000313" key="3">
    <source>
        <dbReference type="EMBL" id="SHK53222.1"/>
    </source>
</evidence>
<dbReference type="Proteomes" id="UP000183975">
    <property type="component" value="Unassembled WGS sequence"/>
</dbReference>
<organism evidence="3 4">
    <name type="scientific">Anaerotignum lactatifermentans DSM 14214</name>
    <dbReference type="NCBI Taxonomy" id="1121323"/>
    <lineage>
        <taxon>Bacteria</taxon>
        <taxon>Bacillati</taxon>
        <taxon>Bacillota</taxon>
        <taxon>Clostridia</taxon>
        <taxon>Lachnospirales</taxon>
        <taxon>Anaerotignaceae</taxon>
        <taxon>Anaerotignum</taxon>
    </lineage>
</organism>
<dbReference type="RefSeq" id="WP_072851222.1">
    <property type="nucleotide sequence ID" value="NZ_FRAH01000031.1"/>
</dbReference>
<evidence type="ECO:0000256" key="1">
    <source>
        <dbReference type="SAM" id="Phobius"/>
    </source>
</evidence>
<dbReference type="OrthoDB" id="1739900at2"/>
<dbReference type="Pfam" id="PF12963">
    <property type="entry name" value="DUF3852"/>
    <property type="match status" value="1"/>
</dbReference>
<evidence type="ECO:0008006" key="5">
    <source>
        <dbReference type="Google" id="ProtNLM"/>
    </source>
</evidence>
<evidence type="ECO:0000256" key="2">
    <source>
        <dbReference type="SAM" id="SignalP"/>
    </source>
</evidence>
<keyword evidence="2" id="KW-0732">Signal</keyword>
<accession>A0A1M6T861</accession>
<sequence length="115" mass="12718">MAVRWKRVFLLTVVVLMAVIFFAPPVFAAPDSGQVSTAIESTWKTAAGQIKTVTNNVIFPVVDCVLAILLFVKLAMAYFDYKKHGEFDFAPVAILFFGLVFAITAPTYIWNILGI</sequence>
<keyword evidence="1" id="KW-0812">Transmembrane</keyword>
<keyword evidence="1" id="KW-0472">Membrane</keyword>
<dbReference type="EMBL" id="FRAH01000031">
    <property type="protein sequence ID" value="SHK53222.1"/>
    <property type="molecule type" value="Genomic_DNA"/>
</dbReference>